<dbReference type="SUPFAM" id="SSF52540">
    <property type="entry name" value="P-loop containing nucleoside triphosphate hydrolases"/>
    <property type="match status" value="1"/>
</dbReference>
<dbReference type="GO" id="GO:0006260">
    <property type="term" value="P:DNA replication"/>
    <property type="evidence" value="ECO:0007669"/>
    <property type="project" value="UniProtKB-UniRule"/>
</dbReference>
<comment type="catalytic activity">
    <reaction evidence="10 11">
        <text>ATP + H2O = ADP + phosphate + H(+)</text>
        <dbReference type="Rhea" id="RHEA:13065"/>
        <dbReference type="ChEBI" id="CHEBI:15377"/>
        <dbReference type="ChEBI" id="CHEBI:15378"/>
        <dbReference type="ChEBI" id="CHEBI:30616"/>
        <dbReference type="ChEBI" id="CHEBI:43474"/>
        <dbReference type="ChEBI" id="CHEBI:456216"/>
        <dbReference type="EC" id="5.6.2.4"/>
    </reaction>
</comment>
<dbReference type="Gene3D" id="1.10.10.160">
    <property type="match status" value="1"/>
</dbReference>
<evidence type="ECO:0000256" key="10">
    <source>
        <dbReference type="ARBA" id="ARBA00048988"/>
    </source>
</evidence>
<proteinExistence type="inferred from homology"/>
<evidence type="ECO:0000256" key="1">
    <source>
        <dbReference type="ARBA" id="ARBA00009922"/>
    </source>
</evidence>
<dbReference type="InterPro" id="IPR014017">
    <property type="entry name" value="DNA_helicase_UvrD-like_C"/>
</dbReference>
<dbReference type="PROSITE" id="PS51217">
    <property type="entry name" value="UVRD_HELICASE_CTER"/>
    <property type="match status" value="1"/>
</dbReference>
<evidence type="ECO:0000259" key="13">
    <source>
        <dbReference type="PROSITE" id="PS51198"/>
    </source>
</evidence>
<reference evidence="15 16" key="1">
    <citation type="journal article" date="2011" name="BMC Genomics">
        <title>Insight into cross-talk between intra-amoebal pathogens.</title>
        <authorList>
            <person name="Gimenez G."/>
            <person name="Bertelli C."/>
            <person name="Moliner C."/>
            <person name="Robert C."/>
            <person name="Raoult D."/>
            <person name="Fournier P.E."/>
            <person name="Greub G."/>
        </authorList>
    </citation>
    <scope>NUCLEOTIDE SEQUENCE [LARGE SCALE GENOMIC DNA]</scope>
    <source>
        <strain evidence="15 16">LLAP12</strain>
    </source>
</reference>
<dbReference type="InterPro" id="IPR027417">
    <property type="entry name" value="P-loop_NTPase"/>
</dbReference>
<dbReference type="AlphaFoldDB" id="G9ETT7"/>
<evidence type="ECO:0000256" key="2">
    <source>
        <dbReference type="ARBA" id="ARBA00022705"/>
    </source>
</evidence>
<feature type="domain" description="UvrD-like helicase ATP-binding" evidence="13">
    <location>
        <begin position="19"/>
        <end position="299"/>
    </location>
</feature>
<keyword evidence="2 11" id="KW-0235">DNA replication</keyword>
<dbReference type="InParanoid" id="G9ETT7"/>
<evidence type="ECO:0000256" key="5">
    <source>
        <dbReference type="ARBA" id="ARBA00022806"/>
    </source>
</evidence>
<keyword evidence="5 11" id="KW-0347">Helicase</keyword>
<feature type="binding site" evidence="11">
    <location>
        <position position="297"/>
    </location>
    <ligand>
        <name>ATP</name>
        <dbReference type="ChEBI" id="CHEBI:30616"/>
    </ligand>
</feature>
<dbReference type="EC" id="5.6.2.4" evidence="11"/>
<evidence type="ECO:0000256" key="4">
    <source>
        <dbReference type="ARBA" id="ARBA00022801"/>
    </source>
</evidence>
<evidence type="ECO:0000256" key="11">
    <source>
        <dbReference type="HAMAP-Rule" id="MF_01920"/>
    </source>
</evidence>
<dbReference type="GO" id="GO:0003697">
    <property type="term" value="F:single-stranded DNA binding"/>
    <property type="evidence" value="ECO:0007669"/>
    <property type="project" value="UniProtKB-UniRule"/>
</dbReference>
<dbReference type="GO" id="GO:0043138">
    <property type="term" value="F:3'-5' DNA helicase activity"/>
    <property type="evidence" value="ECO:0007669"/>
    <property type="project" value="UniProtKB-UniRule"/>
</dbReference>
<protein>
    <recommendedName>
        <fullName evidence="11">ATP-dependent DNA helicase Rep</fullName>
        <ecNumber evidence="11">5.6.2.4</ecNumber>
    </recommendedName>
    <alternativeName>
        <fullName evidence="11">DNA 3'-5' helicase Rep</fullName>
    </alternativeName>
</protein>
<evidence type="ECO:0000256" key="6">
    <source>
        <dbReference type="ARBA" id="ARBA00022840"/>
    </source>
</evidence>
<dbReference type="Gene3D" id="3.40.50.300">
    <property type="entry name" value="P-loop containing nucleotide triphosphate hydrolases"/>
    <property type="match status" value="2"/>
</dbReference>
<evidence type="ECO:0000313" key="16">
    <source>
        <dbReference type="Proteomes" id="UP000002770"/>
    </source>
</evidence>
<dbReference type="STRING" id="658187.LDG_8723"/>
<evidence type="ECO:0000313" key="15">
    <source>
        <dbReference type="EMBL" id="EHL29288.1"/>
    </source>
</evidence>
<evidence type="ECO:0000256" key="9">
    <source>
        <dbReference type="ARBA" id="ARBA00034617"/>
    </source>
</evidence>
<comment type="function">
    <text evidence="11">Rep helicase is a single-stranded DNA-dependent ATPase involved in DNA replication; it can initiate unwinding at a nick in the DNA. It binds to the single-stranded DNA and acts in a progressive fashion along the DNA in the 3' to 5' direction.</text>
</comment>
<feature type="binding site" evidence="12">
    <location>
        <begin position="40"/>
        <end position="47"/>
    </location>
    <ligand>
        <name>ATP</name>
        <dbReference type="ChEBI" id="CHEBI:30616"/>
    </ligand>
</feature>
<keyword evidence="7 11" id="KW-0238">DNA-binding</keyword>
<dbReference type="GO" id="GO:0005829">
    <property type="term" value="C:cytosol"/>
    <property type="evidence" value="ECO:0007669"/>
    <property type="project" value="TreeGrafter"/>
</dbReference>
<dbReference type="GO" id="GO:0016887">
    <property type="term" value="F:ATP hydrolysis activity"/>
    <property type="evidence" value="ECO:0007669"/>
    <property type="project" value="RHEA"/>
</dbReference>
<dbReference type="EMBL" id="JH413848">
    <property type="protein sequence ID" value="EHL29288.1"/>
    <property type="molecule type" value="Genomic_DNA"/>
</dbReference>
<dbReference type="Gene3D" id="1.10.486.10">
    <property type="entry name" value="PCRA, domain 4"/>
    <property type="match status" value="1"/>
</dbReference>
<keyword evidence="16" id="KW-1185">Reference proteome</keyword>
<comment type="similarity">
    <text evidence="1 11">Belongs to the helicase family. UvrD subfamily.</text>
</comment>
<name>G9ETT7_9GAMM</name>
<dbReference type="Pfam" id="PF00580">
    <property type="entry name" value="UvrD-helicase"/>
    <property type="match status" value="1"/>
</dbReference>
<dbReference type="PANTHER" id="PTHR11070">
    <property type="entry name" value="UVRD / RECB / PCRA DNA HELICASE FAMILY MEMBER"/>
    <property type="match status" value="1"/>
</dbReference>
<dbReference type="GO" id="GO:0000725">
    <property type="term" value="P:recombinational repair"/>
    <property type="evidence" value="ECO:0007669"/>
    <property type="project" value="TreeGrafter"/>
</dbReference>
<evidence type="ECO:0000256" key="12">
    <source>
        <dbReference type="PROSITE-ProRule" id="PRU00560"/>
    </source>
</evidence>
<comment type="catalytic activity">
    <reaction evidence="9 11">
        <text>Couples ATP hydrolysis with the unwinding of duplex DNA by translocating in the 3'-5' direction.</text>
        <dbReference type="EC" id="5.6.2.4"/>
    </reaction>
</comment>
<comment type="subunit">
    <text evidence="11">Homodimer.</text>
</comment>
<sequence>MIRNTREAIIRSFPERELDMLNSHQKAAVHYIDGPLLVLAGAGSGKTRVITQKIGYLINTCGYAASSVCAVTFTNKAANEMRARVAAVLPAANRRGLKIATFHTLGLSMIKRDLALCELKKGFSIFDSEDCVQILRGFLPANKATERDFLLQIQQRISRWKNDLLTPEQVFRNPPDAPLYEEAALLYPRYQQALKAYNAVDFDDLIRLPVTLLQEHPAVLEYWQNKIRHLLVDEYQDSNTSQYLFVKLLTGVRAHFTVVGDDDQSIYAWRGAKPENLNQLQADYPHLKIIKLEQNYRSTNIILHAANHLIANNQHLFDKKLWSELGQGDLLRVLRCKDEQDEAEQVVTDMISHKMRTRTEYGDYAILYRGNHQSRIFEKVLRHYGIPYKISGSQSWFAKAEVKDAFAYLKLLCNETDDAAFLRVINTPKRGIGESSLDALGHYAQGRGISLYAGADHLALTDAIADKPRKALLQFKYWIEVIKKRIATGSIVEHLKQMIEDSGYEAHIYEQCDTPAKAQKRMDNVWELIEWVGRLLAKKPEHTLADVINKLILIDILEQSDEQDTESLQLMTLHASKGLEFPYVYLVGMEEELLPHRVSIDDDQIEEERRLAYVGITRAQKGLCFTLANQRRRGGEMQDCLPSRFLEELPPNHLEWFGKNVERCEERSKNLAKSHLAGLKNMLSDS</sequence>
<dbReference type="FunCoup" id="G9ETT7">
    <property type="interactions" value="169"/>
</dbReference>
<organism evidence="15 16">
    <name type="scientific">Legionella drancourtii LLAP12</name>
    <dbReference type="NCBI Taxonomy" id="658187"/>
    <lineage>
        <taxon>Bacteria</taxon>
        <taxon>Pseudomonadati</taxon>
        <taxon>Pseudomonadota</taxon>
        <taxon>Gammaproteobacteria</taxon>
        <taxon>Legionellales</taxon>
        <taxon>Legionellaceae</taxon>
        <taxon>Legionella</taxon>
    </lineage>
</organism>
<dbReference type="InterPro" id="IPR013986">
    <property type="entry name" value="DExx_box_DNA_helicase_dom_sf"/>
</dbReference>
<dbReference type="InterPro" id="IPR014016">
    <property type="entry name" value="UvrD-like_ATP-bd"/>
</dbReference>
<keyword evidence="3 11" id="KW-0547">Nucleotide-binding</keyword>
<accession>G9ETT7</accession>
<evidence type="ECO:0000256" key="7">
    <source>
        <dbReference type="ARBA" id="ARBA00023125"/>
    </source>
</evidence>
<evidence type="ECO:0000256" key="8">
    <source>
        <dbReference type="ARBA" id="ARBA00023235"/>
    </source>
</evidence>
<dbReference type="PANTHER" id="PTHR11070:SF64">
    <property type="entry name" value="ATP-DEPENDENT DNA HELICASE REP"/>
    <property type="match status" value="1"/>
</dbReference>
<keyword evidence="8 11" id="KW-0413">Isomerase</keyword>
<keyword evidence="4 11" id="KW-0378">Hydrolase</keyword>
<keyword evidence="6 11" id="KW-0067">ATP-binding</keyword>
<dbReference type="PROSITE" id="PS51198">
    <property type="entry name" value="UVRD_HELICASE_ATP_BIND"/>
    <property type="match status" value="1"/>
</dbReference>
<dbReference type="HOGENOM" id="CLU_004585_5_4_6"/>
<evidence type="ECO:0000259" key="14">
    <source>
        <dbReference type="PROSITE" id="PS51217"/>
    </source>
</evidence>
<dbReference type="eggNOG" id="COG0210">
    <property type="taxonomic scope" value="Bacteria"/>
</dbReference>
<dbReference type="InterPro" id="IPR000212">
    <property type="entry name" value="DNA_helicase_UvrD/REP"/>
</dbReference>
<dbReference type="InterPro" id="IPR005752">
    <property type="entry name" value="Helicase_Rep"/>
</dbReference>
<dbReference type="GO" id="GO:0005524">
    <property type="term" value="F:ATP binding"/>
    <property type="evidence" value="ECO:0007669"/>
    <property type="project" value="UniProtKB-UniRule"/>
</dbReference>
<gene>
    <name evidence="11" type="primary">rep</name>
    <name evidence="15" type="ORF">LDG_8723</name>
</gene>
<dbReference type="HAMAP" id="MF_01920">
    <property type="entry name" value="Helicase_Rep"/>
    <property type="match status" value="1"/>
</dbReference>
<dbReference type="Pfam" id="PF13361">
    <property type="entry name" value="UvrD_C"/>
    <property type="match status" value="1"/>
</dbReference>
<dbReference type="CDD" id="cd18807">
    <property type="entry name" value="SF1_C_UvrD"/>
    <property type="match status" value="1"/>
</dbReference>
<feature type="domain" description="UvrD-like helicase C-terminal" evidence="14">
    <location>
        <begin position="300"/>
        <end position="578"/>
    </location>
</feature>
<dbReference type="CDD" id="cd17932">
    <property type="entry name" value="DEXQc_UvrD"/>
    <property type="match status" value="1"/>
</dbReference>
<evidence type="ECO:0000256" key="3">
    <source>
        <dbReference type="ARBA" id="ARBA00022741"/>
    </source>
</evidence>
<dbReference type="Proteomes" id="UP000002770">
    <property type="component" value="Unassembled WGS sequence"/>
</dbReference>